<evidence type="ECO:0000313" key="4">
    <source>
        <dbReference type="Proteomes" id="UP000325030"/>
    </source>
</evidence>
<reference evidence="1 3" key="2">
    <citation type="journal article" date="2020" name="Int. J. Syst. Evol. Microbiol.">
        <title>Sulfuracidifex tepidarius gen. nov., sp. nov. and transfer of Sulfolobus metallicus Huber and Stetter 1992 to the genus Sulfuracidifex as Sulfuracidifex metallicus comb. nov.</title>
        <authorList>
            <person name="Itoh T."/>
            <person name="Miura T."/>
            <person name="Sakai H.D."/>
            <person name="Kato S."/>
            <person name="Ohkuma M."/>
            <person name="Takashina T."/>
        </authorList>
    </citation>
    <scope>NUCLEOTIDE SEQUENCE [LARGE SCALE GENOMIC DNA]</scope>
    <source>
        <strain evidence="1 3">IC-006</strain>
        <strain evidence="2">IC-007</strain>
    </source>
</reference>
<proteinExistence type="predicted"/>
<keyword evidence="3" id="KW-1185">Reference proteome</keyword>
<protein>
    <submittedName>
        <fullName evidence="1">Uncharacterized protein</fullName>
    </submittedName>
</protein>
<accession>A0A510E4V5</accession>
<dbReference type="AlphaFoldDB" id="A0A510DX05"/>
<dbReference type="GeneID" id="41718426"/>
<dbReference type="Proteomes" id="UP000325030">
    <property type="component" value="Chromosome"/>
</dbReference>
<organism evidence="1 3">
    <name type="scientific">Sulfuracidifex tepidarius</name>
    <dbReference type="NCBI Taxonomy" id="1294262"/>
    <lineage>
        <taxon>Archaea</taxon>
        <taxon>Thermoproteota</taxon>
        <taxon>Thermoprotei</taxon>
        <taxon>Sulfolobales</taxon>
        <taxon>Sulfolobaceae</taxon>
        <taxon>Sulfuracidifex</taxon>
    </lineage>
</organism>
<evidence type="ECO:0000313" key="2">
    <source>
        <dbReference type="EMBL" id="BBG27541.1"/>
    </source>
</evidence>
<dbReference type="Proteomes" id="UP000322983">
    <property type="component" value="Chromosome"/>
</dbReference>
<gene>
    <name evidence="1" type="ORF">IC006_2086</name>
    <name evidence="2" type="ORF">IC007_2095</name>
</gene>
<dbReference type="STRING" id="1294262.GCA_001316085_01779"/>
<evidence type="ECO:0000313" key="1">
    <source>
        <dbReference type="EMBL" id="BBG24752.1"/>
    </source>
</evidence>
<dbReference type="RefSeq" id="WP_149528676.1">
    <property type="nucleotide sequence ID" value="NZ_AP018929.1"/>
</dbReference>
<accession>A0A510DX05</accession>
<dbReference type="OrthoDB" id="378199at2157"/>
<name>A0A510DX05_9CREN</name>
<dbReference type="KEGG" id="step:IC006_2086"/>
<dbReference type="EMBL" id="AP018930">
    <property type="protein sequence ID" value="BBG27541.1"/>
    <property type="molecule type" value="Genomic_DNA"/>
</dbReference>
<reference evidence="4" key="1">
    <citation type="submission" date="2018-09" db="EMBL/GenBank/DDBJ databases">
        <title>Complete Genome Sequencing of Sulfolobus sp. JCM 16834.</title>
        <authorList>
            <person name="Kato S."/>
            <person name="Itoh T."/>
            <person name="Ohkuma M."/>
        </authorList>
    </citation>
    <scope>NUCLEOTIDE SEQUENCE [LARGE SCALE GENOMIC DNA]</scope>
    <source>
        <strain evidence="4">IC-007</strain>
    </source>
</reference>
<evidence type="ECO:0000313" key="3">
    <source>
        <dbReference type="Proteomes" id="UP000322983"/>
    </source>
</evidence>
<sequence length="89" mass="10252">MQKRSYSKSIEVFYGVSSPIVEDLIHYLIDSNFDIKDLPPEFRARPIIVTPHRVEIEIKGGIVVTIIMRKRLVSLIVEESSRKGEIKVK</sequence>
<dbReference type="EMBL" id="AP018929">
    <property type="protein sequence ID" value="BBG24752.1"/>
    <property type="molecule type" value="Genomic_DNA"/>
</dbReference>